<name>A0A9X4N1S7_9FLAO</name>
<dbReference type="GO" id="GO:0005524">
    <property type="term" value="F:ATP binding"/>
    <property type="evidence" value="ECO:0007669"/>
    <property type="project" value="UniProtKB-KW"/>
</dbReference>
<feature type="transmembrane region" description="Helical" evidence="9">
    <location>
        <begin position="62"/>
        <end position="82"/>
    </location>
</feature>
<evidence type="ECO:0000259" key="10">
    <source>
        <dbReference type="PROSITE" id="PS50893"/>
    </source>
</evidence>
<evidence type="ECO:0000256" key="7">
    <source>
        <dbReference type="ARBA" id="ARBA00022989"/>
    </source>
</evidence>
<keyword evidence="5" id="KW-0547">Nucleotide-binding</keyword>
<feature type="domain" description="ABC transporter" evidence="10">
    <location>
        <begin position="341"/>
        <end position="576"/>
    </location>
</feature>
<dbReference type="Proteomes" id="UP001152599">
    <property type="component" value="Unassembled WGS sequence"/>
</dbReference>
<evidence type="ECO:0000256" key="6">
    <source>
        <dbReference type="ARBA" id="ARBA00022840"/>
    </source>
</evidence>
<gene>
    <name evidence="12" type="ORF">NMK71_00610</name>
</gene>
<evidence type="ECO:0000256" key="3">
    <source>
        <dbReference type="ARBA" id="ARBA00022475"/>
    </source>
</evidence>
<dbReference type="Gene3D" id="3.40.50.300">
    <property type="entry name" value="P-loop containing nucleotide triphosphate hydrolases"/>
    <property type="match status" value="1"/>
</dbReference>
<dbReference type="RefSeq" id="WP_304419645.1">
    <property type="nucleotide sequence ID" value="NZ_JANCMU010000001.1"/>
</dbReference>
<dbReference type="GO" id="GO:0015421">
    <property type="term" value="F:ABC-type oligopeptide transporter activity"/>
    <property type="evidence" value="ECO:0007669"/>
    <property type="project" value="TreeGrafter"/>
</dbReference>
<protein>
    <submittedName>
        <fullName evidence="12">ABC transporter ATP-binding protein/permease</fullName>
    </submittedName>
</protein>
<dbReference type="InterPro" id="IPR003593">
    <property type="entry name" value="AAA+_ATPase"/>
</dbReference>
<organism evidence="12 13">
    <name type="scientific">Profundicola chukchiensis</name>
    <dbReference type="NCBI Taxonomy" id="2961959"/>
    <lineage>
        <taxon>Bacteria</taxon>
        <taxon>Pseudomonadati</taxon>
        <taxon>Bacteroidota</taxon>
        <taxon>Flavobacteriia</taxon>
        <taxon>Flavobacteriales</taxon>
        <taxon>Weeksellaceae</taxon>
        <taxon>Profundicola</taxon>
    </lineage>
</organism>
<dbReference type="GO" id="GO:0005886">
    <property type="term" value="C:plasma membrane"/>
    <property type="evidence" value="ECO:0007669"/>
    <property type="project" value="UniProtKB-SubCell"/>
</dbReference>
<dbReference type="Pfam" id="PF00005">
    <property type="entry name" value="ABC_tran"/>
    <property type="match status" value="1"/>
</dbReference>
<comment type="subcellular location">
    <subcellularLocation>
        <location evidence="1">Cell membrane</location>
        <topology evidence="1">Multi-pass membrane protein</topology>
    </subcellularLocation>
</comment>
<dbReference type="Pfam" id="PF00664">
    <property type="entry name" value="ABC_membrane"/>
    <property type="match status" value="1"/>
</dbReference>
<dbReference type="PANTHER" id="PTHR43394">
    <property type="entry name" value="ATP-DEPENDENT PERMEASE MDL1, MITOCHONDRIAL"/>
    <property type="match status" value="1"/>
</dbReference>
<evidence type="ECO:0000256" key="8">
    <source>
        <dbReference type="ARBA" id="ARBA00023136"/>
    </source>
</evidence>
<dbReference type="SUPFAM" id="SSF52540">
    <property type="entry name" value="P-loop containing nucleoside triphosphate hydrolases"/>
    <property type="match status" value="1"/>
</dbReference>
<accession>A0A9X4N1S7</accession>
<dbReference type="InterPro" id="IPR039421">
    <property type="entry name" value="Type_1_exporter"/>
</dbReference>
<keyword evidence="13" id="KW-1185">Reference proteome</keyword>
<feature type="transmembrane region" description="Helical" evidence="9">
    <location>
        <begin position="16"/>
        <end position="36"/>
    </location>
</feature>
<feature type="domain" description="ABC transmembrane type-1" evidence="11">
    <location>
        <begin position="19"/>
        <end position="309"/>
    </location>
</feature>
<dbReference type="InterPro" id="IPR017871">
    <property type="entry name" value="ABC_transporter-like_CS"/>
</dbReference>
<comment type="caution">
    <text evidence="12">The sequence shown here is derived from an EMBL/GenBank/DDBJ whole genome shotgun (WGS) entry which is preliminary data.</text>
</comment>
<keyword evidence="2" id="KW-0813">Transport</keyword>
<dbReference type="Gene3D" id="1.20.1560.10">
    <property type="entry name" value="ABC transporter type 1, transmembrane domain"/>
    <property type="match status" value="1"/>
</dbReference>
<evidence type="ECO:0000256" key="2">
    <source>
        <dbReference type="ARBA" id="ARBA00022448"/>
    </source>
</evidence>
<dbReference type="InterPro" id="IPR036640">
    <property type="entry name" value="ABC1_TM_sf"/>
</dbReference>
<dbReference type="SMART" id="SM00382">
    <property type="entry name" value="AAA"/>
    <property type="match status" value="1"/>
</dbReference>
<feature type="transmembrane region" description="Helical" evidence="9">
    <location>
        <begin position="286"/>
        <end position="307"/>
    </location>
</feature>
<proteinExistence type="predicted"/>
<evidence type="ECO:0000313" key="12">
    <source>
        <dbReference type="EMBL" id="MDG4944904.1"/>
    </source>
</evidence>
<dbReference type="InterPro" id="IPR003439">
    <property type="entry name" value="ABC_transporter-like_ATP-bd"/>
</dbReference>
<evidence type="ECO:0000256" key="5">
    <source>
        <dbReference type="ARBA" id="ARBA00022741"/>
    </source>
</evidence>
<dbReference type="PANTHER" id="PTHR43394:SF1">
    <property type="entry name" value="ATP-BINDING CASSETTE SUB-FAMILY B MEMBER 10, MITOCHONDRIAL"/>
    <property type="match status" value="1"/>
</dbReference>
<dbReference type="CDD" id="cd18541">
    <property type="entry name" value="ABC_6TM_TmrB_like"/>
    <property type="match status" value="1"/>
</dbReference>
<dbReference type="PROSITE" id="PS50929">
    <property type="entry name" value="ABC_TM1F"/>
    <property type="match status" value="1"/>
</dbReference>
<keyword evidence="4 9" id="KW-0812">Transmembrane</keyword>
<evidence type="ECO:0000259" key="11">
    <source>
        <dbReference type="PROSITE" id="PS50929"/>
    </source>
</evidence>
<dbReference type="GO" id="GO:0016887">
    <property type="term" value="F:ATP hydrolysis activity"/>
    <property type="evidence" value="ECO:0007669"/>
    <property type="project" value="InterPro"/>
</dbReference>
<dbReference type="PROSITE" id="PS50893">
    <property type="entry name" value="ABC_TRANSPORTER_2"/>
    <property type="match status" value="1"/>
</dbReference>
<keyword evidence="3" id="KW-1003">Cell membrane</keyword>
<dbReference type="SUPFAM" id="SSF90123">
    <property type="entry name" value="ABC transporter transmembrane region"/>
    <property type="match status" value="1"/>
</dbReference>
<reference evidence="12" key="1">
    <citation type="submission" date="2022-07" db="EMBL/GenBank/DDBJ databases">
        <title>Description and genome-wide analysis of Profundicola chukchiensis gen. nov., sp. nov., marine bacteria isolated from bottom sediments of the Chukchi Sea.</title>
        <authorList>
            <person name="Romanenko L."/>
            <person name="Otstavnykh N."/>
            <person name="Kurilenko V."/>
            <person name="Eremeev V."/>
            <person name="Velansky P."/>
            <person name="Mikhailov V."/>
            <person name="Isaeva M."/>
        </authorList>
    </citation>
    <scope>NUCLEOTIDE SEQUENCE</scope>
    <source>
        <strain evidence="12">KMM 9713</strain>
    </source>
</reference>
<evidence type="ECO:0000256" key="4">
    <source>
        <dbReference type="ARBA" id="ARBA00022692"/>
    </source>
</evidence>
<keyword evidence="7 9" id="KW-1133">Transmembrane helix</keyword>
<evidence type="ECO:0000256" key="9">
    <source>
        <dbReference type="SAM" id="Phobius"/>
    </source>
</evidence>
<dbReference type="AlphaFoldDB" id="A0A9X4N1S7"/>
<keyword evidence="6 12" id="KW-0067">ATP-binding</keyword>
<feature type="transmembrane region" description="Helical" evidence="9">
    <location>
        <begin position="167"/>
        <end position="187"/>
    </location>
</feature>
<keyword evidence="8 9" id="KW-0472">Membrane</keyword>
<dbReference type="InterPro" id="IPR011527">
    <property type="entry name" value="ABC1_TM_dom"/>
</dbReference>
<evidence type="ECO:0000256" key="1">
    <source>
        <dbReference type="ARBA" id="ARBA00004651"/>
    </source>
</evidence>
<feature type="transmembrane region" description="Helical" evidence="9">
    <location>
        <begin position="141"/>
        <end position="161"/>
    </location>
</feature>
<dbReference type="InterPro" id="IPR027417">
    <property type="entry name" value="P-loop_NTPase"/>
</dbReference>
<sequence length="584" mass="65675">MKELLSLNKLIYKYKWLLFWGAIFVIATNFISVYAIRYIGKAINLIDDAFSKTGEPAGVKQLLIYGSIIIVLPIISGILTFFQRQTIIVASRHIEFDLKNVIYQHYQELDTSFYKKNRTGDLMNRISEDVGYVRMYLGPGIMYPINLISLAIILIVEMLFINKTLTLYTLAPLPILSVLIYFISSIINRKSREVQEEQSNLSSYVQDIFSGIRVIKSFNKEEQIKTAYAQNANNYKRKSISLANIQAFFFPMMLLVIGISQILILYAGGAAYINGEIEEIGTVAQFFMYLNMLIWPFASLGWISMVVQRAEASMKRINEFLKATPSVVNTVTEHTPIEGAISFKDVSFTYENTGIKALSNITFDLPAGKTLAILGKTGSGKTTLAELIARLYDPTEGVVLMDGKPLEELNLNDLRTQIGFVPQEAFLFSETLASNIAFAADDASREDIIKFAKKADVHHNIIEFQEGYDTKVGERGVTLSGGQKQRISIARALIKDPRILIFDDSLSAVDTETEENILQNIQEVAKQKTIVIITHRVSSAKHADKIIVLREGRIAQEGTHESLLEQGGEYKELYEMQLNEDGNN</sequence>
<feature type="transmembrane region" description="Helical" evidence="9">
    <location>
        <begin position="245"/>
        <end position="266"/>
    </location>
</feature>
<dbReference type="EMBL" id="JANCMU010000001">
    <property type="protein sequence ID" value="MDG4944904.1"/>
    <property type="molecule type" value="Genomic_DNA"/>
</dbReference>
<evidence type="ECO:0000313" key="13">
    <source>
        <dbReference type="Proteomes" id="UP001152599"/>
    </source>
</evidence>
<dbReference type="FunFam" id="3.40.50.300:FF:000221">
    <property type="entry name" value="Multidrug ABC transporter ATP-binding protein"/>
    <property type="match status" value="1"/>
</dbReference>
<dbReference type="PROSITE" id="PS00211">
    <property type="entry name" value="ABC_TRANSPORTER_1"/>
    <property type="match status" value="1"/>
</dbReference>